<dbReference type="EMBL" id="JBEHCU010003700">
    <property type="protein sequence ID" value="KAL1402025.1"/>
    <property type="molecule type" value="Genomic_DNA"/>
</dbReference>
<dbReference type="InterPro" id="IPR032675">
    <property type="entry name" value="LRR_dom_sf"/>
</dbReference>
<dbReference type="InterPro" id="IPR008949">
    <property type="entry name" value="Isoprenoid_synthase_dom_sf"/>
</dbReference>
<evidence type="ECO:0000313" key="5">
    <source>
        <dbReference type="Proteomes" id="UP001562425"/>
    </source>
</evidence>
<dbReference type="Gene3D" id="1.10.600.10">
    <property type="entry name" value="Farnesyl Diphosphate Synthase"/>
    <property type="match status" value="1"/>
</dbReference>
<dbReference type="Pfam" id="PF13855">
    <property type="entry name" value="LRR_8"/>
    <property type="match status" value="1"/>
</dbReference>
<accession>A0ABD1DQJ1</accession>
<reference evidence="4 5" key="1">
    <citation type="submission" date="2024-05" db="EMBL/GenBank/DDBJ databases">
        <title>Culex pipiens pipiens assembly and annotation.</title>
        <authorList>
            <person name="Alout H."/>
            <person name="Durand T."/>
        </authorList>
    </citation>
    <scope>NUCLEOTIDE SEQUENCE [LARGE SCALE GENOMIC DNA]</scope>
    <source>
        <strain evidence="4">HA-2024</strain>
        <tissue evidence="4">Whole body</tissue>
    </source>
</reference>
<comment type="caution">
    <text evidence="4">The sequence shown here is derived from an EMBL/GenBank/DDBJ whole genome shotgun (WGS) entry which is preliminary data.</text>
</comment>
<dbReference type="InterPro" id="IPR050328">
    <property type="entry name" value="Dev_Immune_Receptor"/>
</dbReference>
<gene>
    <name evidence="4" type="ORF">pipiens_006257</name>
</gene>
<dbReference type="PANTHER" id="PTHR24373">
    <property type="entry name" value="SLIT RELATED LEUCINE-RICH REPEAT NEURONAL PROTEIN"/>
    <property type="match status" value="1"/>
</dbReference>
<evidence type="ECO:0000313" key="4">
    <source>
        <dbReference type="EMBL" id="KAL1402025.1"/>
    </source>
</evidence>
<dbReference type="InterPro" id="IPR001611">
    <property type="entry name" value="Leu-rich_rpt"/>
</dbReference>
<evidence type="ECO:0000256" key="1">
    <source>
        <dbReference type="ARBA" id="ARBA00022614"/>
    </source>
</evidence>
<dbReference type="Proteomes" id="UP001562425">
    <property type="component" value="Unassembled WGS sequence"/>
</dbReference>
<organism evidence="4 5">
    <name type="scientific">Culex pipiens pipiens</name>
    <name type="common">Northern house mosquito</name>
    <dbReference type="NCBI Taxonomy" id="38569"/>
    <lineage>
        <taxon>Eukaryota</taxon>
        <taxon>Metazoa</taxon>
        <taxon>Ecdysozoa</taxon>
        <taxon>Arthropoda</taxon>
        <taxon>Hexapoda</taxon>
        <taxon>Insecta</taxon>
        <taxon>Pterygota</taxon>
        <taxon>Neoptera</taxon>
        <taxon>Endopterygota</taxon>
        <taxon>Diptera</taxon>
        <taxon>Nematocera</taxon>
        <taxon>Culicoidea</taxon>
        <taxon>Culicidae</taxon>
        <taxon>Culicinae</taxon>
        <taxon>Culicini</taxon>
        <taxon>Culex</taxon>
        <taxon>Culex</taxon>
    </lineage>
</organism>
<evidence type="ECO:0000256" key="3">
    <source>
        <dbReference type="ARBA" id="ARBA00022737"/>
    </source>
</evidence>
<keyword evidence="3" id="KW-0677">Repeat</keyword>
<proteinExistence type="predicted"/>
<dbReference type="AlphaFoldDB" id="A0ABD1DQJ1"/>
<name>A0ABD1DQJ1_CULPP</name>
<dbReference type="Gene3D" id="3.80.10.10">
    <property type="entry name" value="Ribonuclease Inhibitor"/>
    <property type="match status" value="2"/>
</dbReference>
<dbReference type="SUPFAM" id="SSF52058">
    <property type="entry name" value="L domain-like"/>
    <property type="match status" value="1"/>
</dbReference>
<keyword evidence="1" id="KW-0433">Leucine-rich repeat</keyword>
<dbReference type="SMART" id="SM00369">
    <property type="entry name" value="LRR_TYP"/>
    <property type="match status" value="4"/>
</dbReference>
<evidence type="ECO:0000256" key="2">
    <source>
        <dbReference type="ARBA" id="ARBA00022729"/>
    </source>
</evidence>
<keyword evidence="5" id="KW-1185">Reference proteome</keyword>
<dbReference type="PROSITE" id="PS51450">
    <property type="entry name" value="LRR"/>
    <property type="match status" value="2"/>
</dbReference>
<dbReference type="InterPro" id="IPR003591">
    <property type="entry name" value="Leu-rich_rpt_typical-subtyp"/>
</dbReference>
<sequence>MTVSNFAPSPLRGADSVVVILLPRPGYDLPVVVVTSPSSTAQILPPVTHPCMRGYSSVHTQQPAGPIREYNIDPYILLDEELKYIFEDIRAEINRATHHQELKKIAVYYFDGQGKAIRPMVAMLMAKALNYHMHNETSFFTTLLALTNANEPPYCHPFEDFTSWYWPDYPVETWTVTADITAMDQITADHQNSDQQCTTTINVLVQNISSFSAWIPDDEDRRTVDNLWIDGAEIDRFGVPLNVVALRLSNVKLNNLIVVSLEKVEFSLEKVFLKNVSLKVMPQNVGKLRSLDSLIADQIELKVLNLFELNNLKYLQKVQITNSRLISFSVGHAYLPSLFVLNLSGNRIQDVPEDLAQLSNLGELDLSKNKITFLQMSVFSGLNNLQKLDLSYNPLIVGAIGVVQLPALRDLSLQNCNLKYLDVLFWRMPELRSLNLEHNELSHVAYLENHFNEDTVLYSAGNIWSCDWLKVATKTVAFRQTGTTSSARKDQVGGVGCDKGLGLSVDPFNSELREMATLMDRKLDRIGKLFERIARAVGN</sequence>
<keyword evidence="2" id="KW-0732">Signal</keyword>
<protein>
    <submittedName>
        <fullName evidence="4">Uncharacterized protein</fullName>
    </submittedName>
</protein>
<dbReference type="PANTHER" id="PTHR24373:SF378">
    <property type="entry name" value="FI03225P-RELATED"/>
    <property type="match status" value="1"/>
</dbReference>